<dbReference type="FunFam" id="3.30.160.60:FF:001115">
    <property type="entry name" value="Zinc finger protein 236"/>
    <property type="match status" value="1"/>
</dbReference>
<dbReference type="EnsemblMetazoa" id="G21349.1">
    <property type="protein sequence ID" value="G21349.1:cds"/>
    <property type="gene ID" value="G21349"/>
</dbReference>
<feature type="domain" description="C2H2-type" evidence="14">
    <location>
        <begin position="1289"/>
        <end position="1316"/>
    </location>
</feature>
<dbReference type="SMART" id="SM00355">
    <property type="entry name" value="ZnF_C2H2"/>
    <property type="match status" value="29"/>
</dbReference>
<feature type="region of interest" description="Disordered" evidence="13">
    <location>
        <begin position="1006"/>
        <end position="1026"/>
    </location>
</feature>
<feature type="domain" description="C2H2-type" evidence="14">
    <location>
        <begin position="1078"/>
        <end position="1105"/>
    </location>
</feature>
<dbReference type="FunFam" id="3.30.160.60:FF:000301">
    <property type="entry name" value="Zinc finger protein 236"/>
    <property type="match status" value="2"/>
</dbReference>
<protein>
    <recommendedName>
        <fullName evidence="14">C2H2-type domain-containing protein</fullName>
    </recommendedName>
</protein>
<name>A0A8W8K2H2_MAGGI</name>
<dbReference type="GO" id="GO:0000978">
    <property type="term" value="F:RNA polymerase II cis-regulatory region sequence-specific DNA binding"/>
    <property type="evidence" value="ECO:0007669"/>
    <property type="project" value="TreeGrafter"/>
</dbReference>
<keyword evidence="4" id="KW-0479">Metal-binding</keyword>
<dbReference type="FunFam" id="3.30.160.60:FF:000385">
    <property type="entry name" value="Zinc finger protein 236 variant"/>
    <property type="match status" value="1"/>
</dbReference>
<feature type="compositionally biased region" description="Polar residues" evidence="13">
    <location>
        <begin position="1637"/>
        <end position="1667"/>
    </location>
</feature>
<dbReference type="FunFam" id="3.30.160.60:FF:000226">
    <property type="entry name" value="Zinc finger protein 236 variant"/>
    <property type="match status" value="2"/>
</dbReference>
<feature type="domain" description="C2H2-type" evidence="14">
    <location>
        <begin position="1232"/>
        <end position="1259"/>
    </location>
</feature>
<dbReference type="PANTHER" id="PTHR24396">
    <property type="entry name" value="ZINC FINGER PROTEIN"/>
    <property type="match status" value="1"/>
</dbReference>
<dbReference type="FunFam" id="3.30.160.60:FF:000875">
    <property type="entry name" value="zinc finger protein 236 isoform X7"/>
    <property type="match status" value="1"/>
</dbReference>
<dbReference type="GO" id="GO:0008270">
    <property type="term" value="F:zinc ion binding"/>
    <property type="evidence" value="ECO:0007669"/>
    <property type="project" value="UniProtKB-KW"/>
</dbReference>
<evidence type="ECO:0000256" key="9">
    <source>
        <dbReference type="ARBA" id="ARBA00023125"/>
    </source>
</evidence>
<keyword evidence="5" id="KW-0677">Repeat</keyword>
<feature type="domain" description="C2H2-type" evidence="14">
    <location>
        <begin position="782"/>
        <end position="809"/>
    </location>
</feature>
<dbReference type="GO" id="GO:0005634">
    <property type="term" value="C:nucleus"/>
    <property type="evidence" value="ECO:0007669"/>
    <property type="project" value="UniProtKB-SubCell"/>
</dbReference>
<keyword evidence="11" id="KW-0539">Nucleus</keyword>
<feature type="domain" description="C2H2-type" evidence="14">
    <location>
        <begin position="1106"/>
        <end position="1128"/>
    </location>
</feature>
<reference evidence="15" key="1">
    <citation type="submission" date="2022-08" db="UniProtKB">
        <authorList>
            <consortium name="EnsemblMetazoa"/>
        </authorList>
    </citation>
    <scope>IDENTIFICATION</scope>
    <source>
        <strain evidence="15">05x7-T-G4-1.051#20</strain>
    </source>
</reference>
<evidence type="ECO:0000313" key="15">
    <source>
        <dbReference type="EnsemblMetazoa" id="G21349.1:cds"/>
    </source>
</evidence>
<feature type="domain" description="C2H2-type" evidence="14">
    <location>
        <begin position="698"/>
        <end position="725"/>
    </location>
</feature>
<feature type="domain" description="C2H2-type" evidence="14">
    <location>
        <begin position="726"/>
        <end position="753"/>
    </location>
</feature>
<dbReference type="InterPro" id="IPR051643">
    <property type="entry name" value="Transcr_Reg_ZincFinger"/>
</dbReference>
<feature type="region of interest" description="Disordered" evidence="13">
    <location>
        <begin position="1208"/>
        <end position="1236"/>
    </location>
</feature>
<feature type="region of interest" description="Disordered" evidence="13">
    <location>
        <begin position="1149"/>
        <end position="1173"/>
    </location>
</feature>
<feature type="domain" description="C2H2-type" evidence="14">
    <location>
        <begin position="525"/>
        <end position="552"/>
    </location>
</feature>
<feature type="domain" description="C2H2-type" evidence="14">
    <location>
        <begin position="1136"/>
        <end position="1166"/>
    </location>
</feature>
<feature type="domain" description="C2H2-type" evidence="14">
    <location>
        <begin position="178"/>
        <end position="205"/>
    </location>
</feature>
<evidence type="ECO:0000256" key="4">
    <source>
        <dbReference type="ARBA" id="ARBA00022723"/>
    </source>
</evidence>
<dbReference type="FunFam" id="3.30.160.60:FF:000624">
    <property type="entry name" value="zinc finger protein 697"/>
    <property type="match status" value="1"/>
</dbReference>
<keyword evidence="8" id="KW-0805">Transcription regulation</keyword>
<comment type="subcellular location">
    <subcellularLocation>
        <location evidence="2">Nucleus</location>
    </subcellularLocation>
</comment>
<dbReference type="FunFam" id="3.30.160.60:FF:000376">
    <property type="entry name" value="Zinc finger protein 236"/>
    <property type="match status" value="2"/>
</dbReference>
<evidence type="ECO:0000256" key="6">
    <source>
        <dbReference type="ARBA" id="ARBA00022771"/>
    </source>
</evidence>
<dbReference type="Pfam" id="PF00096">
    <property type="entry name" value="zf-C2H2"/>
    <property type="match status" value="22"/>
</dbReference>
<dbReference type="FunFam" id="3.30.160.60:FF:002212">
    <property type="entry name" value="Zinc finger protein 672"/>
    <property type="match status" value="1"/>
</dbReference>
<feature type="domain" description="C2H2-type" evidence="14">
    <location>
        <begin position="339"/>
        <end position="367"/>
    </location>
</feature>
<dbReference type="FunFam" id="3.30.160.60:FF:001017">
    <property type="entry name" value="Zinc finger protein 236 variant"/>
    <property type="match status" value="1"/>
</dbReference>
<feature type="domain" description="C2H2-type" evidence="14">
    <location>
        <begin position="553"/>
        <end position="580"/>
    </location>
</feature>
<feature type="domain" description="C2H2-type" evidence="14">
    <location>
        <begin position="206"/>
        <end position="233"/>
    </location>
</feature>
<dbReference type="FunFam" id="3.30.160.60:FF:001732">
    <property type="entry name" value="Zgc:162936"/>
    <property type="match status" value="1"/>
</dbReference>
<accession>A0A8W8K2H2</accession>
<feature type="domain" description="C2H2-type" evidence="14">
    <location>
        <begin position="311"/>
        <end position="338"/>
    </location>
</feature>
<feature type="domain" description="C2H2-type" evidence="14">
    <location>
        <begin position="609"/>
        <end position="636"/>
    </location>
</feature>
<feature type="domain" description="C2H2-type" evidence="14">
    <location>
        <begin position="1683"/>
        <end position="1710"/>
    </location>
</feature>
<dbReference type="FunFam" id="3.30.160.60:FF:000446">
    <property type="entry name" value="Zinc finger protein"/>
    <property type="match status" value="1"/>
</dbReference>
<proteinExistence type="inferred from homology"/>
<keyword evidence="9" id="KW-0238">DNA-binding</keyword>
<evidence type="ECO:0000256" key="8">
    <source>
        <dbReference type="ARBA" id="ARBA00023015"/>
    </source>
</evidence>
<feature type="domain" description="C2H2-type" evidence="14">
    <location>
        <begin position="238"/>
        <end position="265"/>
    </location>
</feature>
<dbReference type="InterPro" id="IPR013087">
    <property type="entry name" value="Znf_C2H2_type"/>
</dbReference>
<evidence type="ECO:0000256" key="7">
    <source>
        <dbReference type="ARBA" id="ARBA00022833"/>
    </source>
</evidence>
<feature type="compositionally biased region" description="Basic and acidic residues" evidence="13">
    <location>
        <begin position="1208"/>
        <end position="1220"/>
    </location>
</feature>
<dbReference type="InterPro" id="IPR003604">
    <property type="entry name" value="Matrin/U1-like-C_Znf_C2H2"/>
</dbReference>
<comment type="function">
    <text evidence="1">May be involved in transcriptional regulation.</text>
</comment>
<dbReference type="GO" id="GO:0000981">
    <property type="term" value="F:DNA-binding transcription factor activity, RNA polymerase II-specific"/>
    <property type="evidence" value="ECO:0007669"/>
    <property type="project" value="TreeGrafter"/>
</dbReference>
<sequence>MSFDGQNTTHLQVENVADYAQLFSGAISHVAHVTETGEIVALVESHILDPQQENIDPQTVQVQQIQTEDGQIVEQLVFEHIPITHIITTDQVQEAEQAKVKVKTKEPRQPSIKPPVGKGPFKCDTCEKVFPKWPQYQRHMKAHDEDKPFRCPHCAMSFNVVDNLKLHVATHVPADGEPTCPECGKKFSRIASLKAHIMLHEKEENLMCTECGDEFSLQSQLDKHMQEHRQEQEGMKTYPCRQCTQEFTKPIFLKEHMKQHYRIKSSLAHRPYKRNVDRSAFHYKCQHCGKTFQKPSQLQRHNLIHTGERPFKCIECDRAFNQKGALRIHMSKHTGLKPHPCDFCPMSFAQRGNLRAHIQRVHTLGRDGEDGPTYQCEECSCVFKKLGSLNAHISRAHQDCGALPTQVEIKPSGPLGNIVNINSVEDMATSDDILRQALENSGLPSGSEVVSGVENVAASGTTTAPVITATSSSAATDPTPIAPDNVVRPPPQYPHNNLSTMTVHDTATGMVKRHVIRKVNGVRWHQCTYCSKEFKKPSDLVRHIRIHTHEKPYKCTQCFRAFAVKSTLTAHIKTHTGVKDYKCSSCDKLFSTQGSLKVHLRMHTGAKPFECPQCDKLFRTSAHRKSHIQSHFKELQEDADGTSKKRAFKRISHKSGDLPDIPLQEPILITDTGLIQQPSRHNLFNQYLGEAGSVDRPYKCGFCQRGFKKSSHLKQHIRSHTGEKPFKCLQCTRSFVSSGVLKAHIRTHTGLKAYKCLICDSTFTTNGSLKRHMSTHSEVRPFMCPYCQKTFKTSVNCKKHMKTHRHELAIQALQTGDQDDNSLIEHKKEQDQNLVIENQMVELGLTQQELSVPTSGAQGDLGQQAILAADSLDNFQQALNQQIFGQQQTFTQSLLGSGQQNFSQLNSQMHAQASDSNDINAASSNQLTNGNQFNPLNNQVASQVATQLNTQIGGFNQNQFSMQNQSIQGNLDINNLQATFSSQGVTSLTTSLPSTSMQNILPTSELSLPEAEEPESVSETEQPSAVIHRQRIEPEQPYESMSGYGRKSHRCDVCVNKVFKKLSHLKQHYRTHTGEKPYKCITCEKEFVSSGVLKAHMKTHMGTKDFRCEICNAAFTTNGSLTRHMNVHITYTKRPFKCSECDQSFRTASQCKRHEKQHRPDYGEEPQLPTRTRNKAVIQVSEDPGESLNSGQEPEINLSLSEKILMESAKKETPEEKTPEEPDEPSGGKHAHQCPHCPKSFKKPSDLVRHIRIHTGEKPFACDICSRSFTVKSTLDSHMKTHGANMKKFSCHICGSRFSTKGSLKVHMRLHTGAKPFKCPHCDLRFRTSGHRKSHIVGHLKPDLPKKRRSLLQDDDMANQSQQQINMINVPDIQNVMSTSQASGQVISIEPSLFQSQNILPVSLSLTDSMGQIQESTLAAHVLQGLENVQLQLTGSMGQGGIQISGLDPSIFSQTVQIDASLLQQLQQQGNVNITINPSLLTQGMQVADPNVVQGLQIQTVGDQNGQGVLSQASMSLDNQPSIIQIPTGSQDGAPNAFVVTADGTLASDQQITVNQGDLQQVEGLVTQIPPDLSQNISPGIHQEMEPPPDSLEEKMQQDEVDDDDLSGLDDSEEEDEEHANHLGTVDEDNSGLLNDPGSNTDEQDSLSHANDTLTHGSESANVSLSDAVQGEETKQFSSDRQYICGVCHKGFKRACHLKEHMSIHTTPSGGSKQAKPSVHKCTECEKSFQKPSQLERHFRIHTGERPFVCQICNKAFNQKNALNIHIKKHTGEKPHKCDYCELSFSQKGNLKTHIKRAHHMDMVHSMNLPKTLYVPPSAGRLDEEMNAKEEGSTAEEDQINLEQVAQELFPQ</sequence>
<dbReference type="OrthoDB" id="6077919at2759"/>
<dbReference type="FunFam" id="3.30.160.60:FF:000744">
    <property type="entry name" value="zinc finger E-box-binding homeobox 1"/>
    <property type="match status" value="1"/>
</dbReference>
<dbReference type="GO" id="GO:0005694">
    <property type="term" value="C:chromosome"/>
    <property type="evidence" value="ECO:0007669"/>
    <property type="project" value="UniProtKB-ARBA"/>
</dbReference>
<keyword evidence="16" id="KW-1185">Reference proteome</keyword>
<evidence type="ECO:0000256" key="11">
    <source>
        <dbReference type="ARBA" id="ARBA00023242"/>
    </source>
</evidence>
<feature type="domain" description="C2H2-type" evidence="14">
    <location>
        <begin position="1049"/>
        <end position="1077"/>
    </location>
</feature>
<dbReference type="Proteomes" id="UP000005408">
    <property type="component" value="Unassembled WGS sequence"/>
</dbReference>
<evidence type="ECO:0000256" key="1">
    <source>
        <dbReference type="ARBA" id="ARBA00003767"/>
    </source>
</evidence>
<feature type="domain" description="C2H2-type" evidence="14">
    <location>
        <begin position="121"/>
        <end position="148"/>
    </location>
</feature>
<feature type="domain" description="C2H2-type" evidence="14">
    <location>
        <begin position="754"/>
        <end position="781"/>
    </location>
</feature>
<dbReference type="SUPFAM" id="SSF57667">
    <property type="entry name" value="beta-beta-alpha zinc fingers"/>
    <property type="match status" value="15"/>
</dbReference>
<dbReference type="OMA" id="HEINDKP"/>
<evidence type="ECO:0000259" key="14">
    <source>
        <dbReference type="PROSITE" id="PS50157"/>
    </source>
</evidence>
<comment type="similarity">
    <text evidence="3">Belongs to the krueppel C2H2-type zinc-finger protein family.</text>
</comment>
<feature type="domain" description="C2H2-type" evidence="14">
    <location>
        <begin position="1720"/>
        <end position="1747"/>
    </location>
</feature>
<dbReference type="PANTHER" id="PTHR24396:SF19">
    <property type="entry name" value="FI01119P"/>
    <property type="match status" value="1"/>
</dbReference>
<evidence type="ECO:0000256" key="12">
    <source>
        <dbReference type="PROSITE-ProRule" id="PRU00042"/>
    </source>
</evidence>
<evidence type="ECO:0000256" key="13">
    <source>
        <dbReference type="SAM" id="MobiDB-lite"/>
    </source>
</evidence>
<evidence type="ECO:0000256" key="10">
    <source>
        <dbReference type="ARBA" id="ARBA00023163"/>
    </source>
</evidence>
<feature type="domain" description="C2H2-type" evidence="14">
    <location>
        <begin position="374"/>
        <end position="397"/>
    </location>
</feature>
<feature type="domain" description="C2H2-type" evidence="14">
    <location>
        <begin position="581"/>
        <end position="608"/>
    </location>
</feature>
<dbReference type="FunFam" id="3.30.160.60:FF:000481">
    <property type="entry name" value="zinc finger protein 236"/>
    <property type="match status" value="1"/>
</dbReference>
<feature type="domain" description="C2H2-type" evidence="14">
    <location>
        <begin position="1260"/>
        <end position="1287"/>
    </location>
</feature>
<dbReference type="FunFam" id="3.30.160.60:FF:000753">
    <property type="entry name" value="zinc finger protein 236 isoform X2"/>
    <property type="match status" value="1"/>
</dbReference>
<dbReference type="Pfam" id="PF13912">
    <property type="entry name" value="zf-C2H2_6"/>
    <property type="match status" value="1"/>
</dbReference>
<dbReference type="GO" id="GO:0045893">
    <property type="term" value="P:positive regulation of DNA-templated transcription"/>
    <property type="evidence" value="ECO:0007669"/>
    <property type="project" value="UniProtKB-ARBA"/>
</dbReference>
<feature type="domain" description="C2H2-type" evidence="14">
    <location>
        <begin position="1748"/>
        <end position="1775"/>
    </location>
</feature>
<evidence type="ECO:0000256" key="2">
    <source>
        <dbReference type="ARBA" id="ARBA00004123"/>
    </source>
</evidence>
<evidence type="ECO:0000256" key="3">
    <source>
        <dbReference type="ARBA" id="ARBA00006991"/>
    </source>
</evidence>
<evidence type="ECO:0000313" key="16">
    <source>
        <dbReference type="Proteomes" id="UP000005408"/>
    </source>
</evidence>
<feature type="region of interest" description="Disordered" evidence="13">
    <location>
        <begin position="1570"/>
        <end position="1668"/>
    </location>
</feature>
<dbReference type="SMART" id="SM00451">
    <property type="entry name" value="ZnF_U1"/>
    <property type="match status" value="5"/>
</dbReference>
<evidence type="ECO:0000256" key="5">
    <source>
        <dbReference type="ARBA" id="ARBA00022737"/>
    </source>
</evidence>
<feature type="compositionally biased region" description="Acidic residues" evidence="13">
    <location>
        <begin position="1599"/>
        <end position="1618"/>
    </location>
</feature>
<keyword evidence="10" id="KW-0804">Transcription</keyword>
<keyword evidence="7" id="KW-0862">Zinc</keyword>
<feature type="domain" description="C2H2-type" evidence="14">
    <location>
        <begin position="149"/>
        <end position="176"/>
    </location>
</feature>
<dbReference type="FunFam" id="3.30.160.60:FF:000264">
    <property type="entry name" value="Zinc finger protein 236"/>
    <property type="match status" value="3"/>
</dbReference>
<dbReference type="PROSITE" id="PS00028">
    <property type="entry name" value="ZINC_FINGER_C2H2_1"/>
    <property type="match status" value="27"/>
</dbReference>
<feature type="domain" description="C2H2-type" evidence="14">
    <location>
        <begin position="1776"/>
        <end position="1810"/>
    </location>
</feature>
<dbReference type="FunFam" id="3.30.160.60:FF:002349">
    <property type="entry name" value="Zinc finger and BTB domain-containing 40"/>
    <property type="match status" value="1"/>
</dbReference>
<dbReference type="Gene3D" id="3.30.160.60">
    <property type="entry name" value="Classic Zinc Finger"/>
    <property type="match status" value="26"/>
</dbReference>
<feature type="domain" description="C2H2-type" evidence="14">
    <location>
        <begin position="283"/>
        <end position="310"/>
    </location>
</feature>
<organism evidence="15 16">
    <name type="scientific">Magallana gigas</name>
    <name type="common">Pacific oyster</name>
    <name type="synonym">Crassostrea gigas</name>
    <dbReference type="NCBI Taxonomy" id="29159"/>
    <lineage>
        <taxon>Eukaryota</taxon>
        <taxon>Metazoa</taxon>
        <taxon>Spiralia</taxon>
        <taxon>Lophotrochozoa</taxon>
        <taxon>Mollusca</taxon>
        <taxon>Bivalvia</taxon>
        <taxon>Autobranchia</taxon>
        <taxon>Pteriomorphia</taxon>
        <taxon>Ostreida</taxon>
        <taxon>Ostreoidea</taxon>
        <taxon>Ostreidae</taxon>
        <taxon>Magallana</taxon>
    </lineage>
</organism>
<keyword evidence="6 12" id="KW-0863">Zinc-finger</keyword>
<dbReference type="InterPro" id="IPR036236">
    <property type="entry name" value="Znf_C2H2_sf"/>
</dbReference>
<dbReference type="PROSITE" id="PS50157">
    <property type="entry name" value="ZINC_FINGER_C2H2_2"/>
    <property type="match status" value="28"/>
</dbReference>